<reference evidence="3" key="1">
    <citation type="submission" date="2016-10" db="EMBL/GenBank/DDBJ databases">
        <authorList>
            <person name="Varghese N."/>
            <person name="Submissions S."/>
        </authorList>
    </citation>
    <scope>NUCLEOTIDE SEQUENCE [LARGE SCALE GENOMIC DNA]</scope>
    <source>
        <strain evidence="3">DSM 44498</strain>
    </source>
</reference>
<name>A0A1H4KRB8_9NOCA</name>
<evidence type="ECO:0000313" key="2">
    <source>
        <dbReference type="EMBL" id="SEB61074.1"/>
    </source>
</evidence>
<dbReference type="OrthoDB" id="572608at2"/>
<dbReference type="PANTHER" id="PTHR43236:SF1">
    <property type="entry name" value="BLL7220 PROTEIN"/>
    <property type="match status" value="1"/>
</dbReference>
<dbReference type="Proteomes" id="UP000183561">
    <property type="component" value="Unassembled WGS sequence"/>
</dbReference>
<gene>
    <name evidence="2" type="ORF">SAMN04490239_0854</name>
</gene>
<dbReference type="PANTHER" id="PTHR43236">
    <property type="entry name" value="ANTITOXIN HIGA1"/>
    <property type="match status" value="1"/>
</dbReference>
<proteinExistence type="predicted"/>
<dbReference type="Pfam" id="PF06114">
    <property type="entry name" value="Peptidase_M78"/>
    <property type="match status" value="1"/>
</dbReference>
<dbReference type="AlphaFoldDB" id="A0A1H4KRB8"/>
<evidence type="ECO:0000313" key="3">
    <source>
        <dbReference type="Proteomes" id="UP000183561"/>
    </source>
</evidence>
<feature type="domain" description="IrrE N-terminal-like" evidence="1">
    <location>
        <begin position="65"/>
        <end position="155"/>
    </location>
</feature>
<dbReference type="InterPro" id="IPR052345">
    <property type="entry name" value="Rad_response_metalloprotease"/>
</dbReference>
<organism evidence="2 3">
    <name type="scientific">Rhodococcus koreensis</name>
    <dbReference type="NCBI Taxonomy" id="99653"/>
    <lineage>
        <taxon>Bacteria</taxon>
        <taxon>Bacillati</taxon>
        <taxon>Actinomycetota</taxon>
        <taxon>Actinomycetes</taxon>
        <taxon>Mycobacteriales</taxon>
        <taxon>Nocardiaceae</taxon>
        <taxon>Rhodococcus</taxon>
    </lineage>
</organism>
<protein>
    <recommendedName>
        <fullName evidence="1">IrrE N-terminal-like domain-containing protein</fullName>
    </recommendedName>
</protein>
<dbReference type="EMBL" id="FNSV01000005">
    <property type="protein sequence ID" value="SEB61074.1"/>
    <property type="molecule type" value="Genomic_DNA"/>
</dbReference>
<keyword evidence="3" id="KW-1185">Reference proteome</keyword>
<accession>A0A1H4KRB8</accession>
<sequence length="344" mass="37697">MPRMYISEAQTQARAMMNVVERMHPGALERLRSDSVAELDRWDELTVMLVEETPGADGCSVAGSYQPNPPTLVVTESKSYRRSKFTALHELGHHLQQTELDLGNTVFLHSDPGRFEEEACDAFAAQVLLPDVDLLHKINPRGPIAQDVVDLFTSSSSASREACCVWAARQLHGSGAVVLLDRSGTVLFAASKSFIPPAKGSDQSRTDLIAAALRNPGAGATRDNTHVLYRNGGTSDSVFGQARWFDDEYLVAILVTDNAAWTPLALPRPGTARSGGGRWWTCETCDDLFTITERCQLCKEPQCRNGHCGCDVARTTKNRVCPTCFLQLHHSRFDEGSAVCRDCA</sequence>
<dbReference type="InterPro" id="IPR010359">
    <property type="entry name" value="IrrE_HExxH"/>
</dbReference>
<evidence type="ECO:0000259" key="1">
    <source>
        <dbReference type="Pfam" id="PF06114"/>
    </source>
</evidence>
<dbReference type="Gene3D" id="1.10.10.2910">
    <property type="match status" value="1"/>
</dbReference>